<organism evidence="2 3">
    <name type="scientific">Cryomorpha ignava</name>
    <dbReference type="NCBI Taxonomy" id="101383"/>
    <lineage>
        <taxon>Bacteria</taxon>
        <taxon>Pseudomonadati</taxon>
        <taxon>Bacteroidota</taxon>
        <taxon>Flavobacteriia</taxon>
        <taxon>Flavobacteriales</taxon>
        <taxon>Cryomorphaceae</taxon>
        <taxon>Cryomorpha</taxon>
    </lineage>
</organism>
<dbReference type="AlphaFoldDB" id="A0A7K3WRD0"/>
<dbReference type="EMBL" id="JAAGVY010000013">
    <property type="protein sequence ID" value="NEN23601.1"/>
    <property type="molecule type" value="Genomic_DNA"/>
</dbReference>
<name>A0A7K3WRD0_9FLAO</name>
<gene>
    <name evidence="2" type="ORF">G3O08_08815</name>
</gene>
<reference evidence="2 3" key="1">
    <citation type="submission" date="2020-02" db="EMBL/GenBank/DDBJ databases">
        <title>Out from the shadows clarifying the taxonomy of the family Cryomorphaceae and related taxa by utilizing the GTDB taxonomic framework.</title>
        <authorList>
            <person name="Bowman J.P."/>
        </authorList>
    </citation>
    <scope>NUCLEOTIDE SEQUENCE [LARGE SCALE GENOMIC DNA]</scope>
    <source>
        <strain evidence="2 3">QSSC 1-22</strain>
    </source>
</reference>
<proteinExistence type="predicted"/>
<feature type="transmembrane region" description="Helical" evidence="1">
    <location>
        <begin position="12"/>
        <end position="32"/>
    </location>
</feature>
<keyword evidence="1" id="KW-0812">Transmembrane</keyword>
<evidence type="ECO:0000256" key="1">
    <source>
        <dbReference type="SAM" id="Phobius"/>
    </source>
</evidence>
<keyword evidence="1" id="KW-1133">Transmembrane helix</keyword>
<accession>A0A7K3WRD0</accession>
<keyword evidence="3" id="KW-1185">Reference proteome</keyword>
<evidence type="ECO:0000313" key="2">
    <source>
        <dbReference type="EMBL" id="NEN23601.1"/>
    </source>
</evidence>
<evidence type="ECO:0000313" key="3">
    <source>
        <dbReference type="Proteomes" id="UP000486602"/>
    </source>
</evidence>
<feature type="transmembrane region" description="Helical" evidence="1">
    <location>
        <begin position="44"/>
        <end position="65"/>
    </location>
</feature>
<dbReference type="RefSeq" id="WP_163284997.1">
    <property type="nucleotide sequence ID" value="NZ_JAAGVY010000013.1"/>
</dbReference>
<sequence>MARKFFTEKQKIKDPLLLGVFITLLAYSLFLLGHELYMNSFENAIPVFLLGIAVLVVGLGLWVLIRLQLKVAVTKKGIDYKMSPLHTKKKRIKWDEVEECKVIETPKVAHMHGSNMKFWYEKKFTLSGRNGIAVITKDGERYFIGTRETAALKRSIKKALGKRIEK</sequence>
<keyword evidence="1" id="KW-0472">Membrane</keyword>
<comment type="caution">
    <text evidence="2">The sequence shown here is derived from an EMBL/GenBank/DDBJ whole genome shotgun (WGS) entry which is preliminary data.</text>
</comment>
<dbReference type="Proteomes" id="UP000486602">
    <property type="component" value="Unassembled WGS sequence"/>
</dbReference>
<protein>
    <submittedName>
        <fullName evidence="2">Uncharacterized protein</fullName>
    </submittedName>
</protein>